<evidence type="ECO:0000256" key="2">
    <source>
        <dbReference type="SAM" id="MobiDB-lite"/>
    </source>
</evidence>
<dbReference type="AlphaFoldDB" id="A0A7S1F254"/>
<name>A0A7S1F254_NOCSC</name>
<organism evidence="3">
    <name type="scientific">Noctiluca scintillans</name>
    <name type="common">Sea sparkle</name>
    <name type="synonym">Red tide dinoflagellate</name>
    <dbReference type="NCBI Taxonomy" id="2966"/>
    <lineage>
        <taxon>Eukaryota</taxon>
        <taxon>Sar</taxon>
        <taxon>Alveolata</taxon>
        <taxon>Dinophyceae</taxon>
        <taxon>Noctilucales</taxon>
        <taxon>Noctilucaceae</taxon>
        <taxon>Noctiluca</taxon>
    </lineage>
</organism>
<accession>A0A7S1F254</accession>
<evidence type="ECO:0000313" key="3">
    <source>
        <dbReference type="EMBL" id="CAD8838165.1"/>
    </source>
</evidence>
<evidence type="ECO:0000256" key="1">
    <source>
        <dbReference type="SAM" id="Coils"/>
    </source>
</evidence>
<feature type="coiled-coil region" evidence="1">
    <location>
        <begin position="75"/>
        <end position="177"/>
    </location>
</feature>
<feature type="region of interest" description="Disordered" evidence="2">
    <location>
        <begin position="18"/>
        <end position="60"/>
    </location>
</feature>
<sequence>MTSVPVFLRVQGHDRTKPIFSPCELRPPSGETPSRPQRTPRRISPALRRNPRAPSGPSSVQPYHVLLCKTELELIDHLRAQLGEERSSRERAEARLSALESSCQCPTEACADTCTEQMEARCAELQSRLEESSTEVTVQMEEIAKITAELADVNMRLALKSEQVENATLELEDLKLKLELKV</sequence>
<proteinExistence type="predicted"/>
<reference evidence="3" key="1">
    <citation type="submission" date="2021-01" db="EMBL/GenBank/DDBJ databases">
        <authorList>
            <person name="Corre E."/>
            <person name="Pelletier E."/>
            <person name="Niang G."/>
            <person name="Scheremetjew M."/>
            <person name="Finn R."/>
            <person name="Kale V."/>
            <person name="Holt S."/>
            <person name="Cochrane G."/>
            <person name="Meng A."/>
            <person name="Brown T."/>
            <person name="Cohen L."/>
        </authorList>
    </citation>
    <scope>NUCLEOTIDE SEQUENCE</scope>
</reference>
<gene>
    <name evidence="3" type="ORF">NSCI0253_LOCUS12513</name>
</gene>
<keyword evidence="1" id="KW-0175">Coiled coil</keyword>
<protein>
    <submittedName>
        <fullName evidence="3">Uncharacterized protein</fullName>
    </submittedName>
</protein>
<dbReference type="EMBL" id="HBFQ01017899">
    <property type="protein sequence ID" value="CAD8838165.1"/>
    <property type="molecule type" value="Transcribed_RNA"/>
</dbReference>